<reference evidence="3" key="1">
    <citation type="submission" date="2021-02" db="EMBL/GenBank/DDBJ databases">
        <authorList>
            <person name="Nowell W R."/>
        </authorList>
    </citation>
    <scope>NUCLEOTIDE SEQUENCE</scope>
</reference>
<proteinExistence type="inferred from homology"/>
<accession>A0A816KA72</accession>
<name>A0A816KA72_9BILA</name>
<dbReference type="PANTHER" id="PTHR18860">
    <property type="entry name" value="14-3-3 PROTEIN"/>
    <property type="match status" value="1"/>
</dbReference>
<dbReference type="Pfam" id="PF00244">
    <property type="entry name" value="14-3-3"/>
    <property type="match status" value="1"/>
</dbReference>
<sequence>MKRVVKLNNELTYEERNLLSVAYKNLVGAHRSSWRVISSIEQTAQGSEWKQQIVKEYREKIENELKDYCREVLAFDDALAELDSLDEDFYKGERKDVHELIIHCTVDFPFIHYRRHSSDAIAP</sequence>
<organism evidence="3 4">
    <name type="scientific">Rotaria magnacalcarata</name>
    <dbReference type="NCBI Taxonomy" id="392030"/>
    <lineage>
        <taxon>Eukaryota</taxon>
        <taxon>Metazoa</taxon>
        <taxon>Spiralia</taxon>
        <taxon>Gnathifera</taxon>
        <taxon>Rotifera</taxon>
        <taxon>Eurotatoria</taxon>
        <taxon>Bdelloidea</taxon>
        <taxon>Philodinida</taxon>
        <taxon>Philodinidae</taxon>
        <taxon>Rotaria</taxon>
    </lineage>
</organism>
<dbReference type="SUPFAM" id="SSF48445">
    <property type="entry name" value="14-3-3 protein"/>
    <property type="match status" value="1"/>
</dbReference>
<dbReference type="EMBL" id="CAJNRE010000042">
    <property type="protein sequence ID" value="CAF1909595.1"/>
    <property type="molecule type" value="Genomic_DNA"/>
</dbReference>
<comment type="similarity">
    <text evidence="1">Belongs to the 14-3-3 family.</text>
</comment>
<dbReference type="InterPro" id="IPR036815">
    <property type="entry name" value="14-3-3_dom_sf"/>
</dbReference>
<protein>
    <recommendedName>
        <fullName evidence="2">14-3-3 domain-containing protein</fullName>
    </recommendedName>
</protein>
<dbReference type="SMART" id="SM00101">
    <property type="entry name" value="14_3_3"/>
    <property type="match status" value="1"/>
</dbReference>
<gene>
    <name evidence="3" type="ORF">MBJ925_LOCUS689</name>
</gene>
<dbReference type="Proteomes" id="UP000663824">
    <property type="component" value="Unassembled WGS sequence"/>
</dbReference>
<dbReference type="InterPro" id="IPR000308">
    <property type="entry name" value="14-3-3"/>
</dbReference>
<evidence type="ECO:0000259" key="2">
    <source>
        <dbReference type="SMART" id="SM00101"/>
    </source>
</evidence>
<dbReference type="AlphaFoldDB" id="A0A816KA72"/>
<evidence type="ECO:0000313" key="4">
    <source>
        <dbReference type="Proteomes" id="UP000663824"/>
    </source>
</evidence>
<evidence type="ECO:0000256" key="1">
    <source>
        <dbReference type="ARBA" id="ARBA00006141"/>
    </source>
</evidence>
<feature type="domain" description="14-3-3" evidence="2">
    <location>
        <begin position="1"/>
        <end position="99"/>
    </location>
</feature>
<dbReference type="Gene3D" id="1.20.190.20">
    <property type="entry name" value="14-3-3 domain"/>
    <property type="match status" value="1"/>
</dbReference>
<dbReference type="PRINTS" id="PR00305">
    <property type="entry name" value="1433ZETA"/>
</dbReference>
<dbReference type="InterPro" id="IPR023410">
    <property type="entry name" value="14-3-3_domain"/>
</dbReference>
<comment type="caution">
    <text evidence="3">The sequence shown here is derived from an EMBL/GenBank/DDBJ whole genome shotgun (WGS) entry which is preliminary data.</text>
</comment>
<evidence type="ECO:0000313" key="3">
    <source>
        <dbReference type="EMBL" id="CAF1909595.1"/>
    </source>
</evidence>